<keyword evidence="7" id="KW-1185">Reference proteome</keyword>
<dbReference type="SUPFAM" id="SSF48498">
    <property type="entry name" value="Tetracyclin repressor-like, C-terminal domain"/>
    <property type="match status" value="1"/>
</dbReference>
<evidence type="ECO:0000259" key="5">
    <source>
        <dbReference type="PROSITE" id="PS50977"/>
    </source>
</evidence>
<dbReference type="InterPro" id="IPR039536">
    <property type="entry name" value="TetR_C_Proteobacteria"/>
</dbReference>
<feature type="DNA-binding region" description="H-T-H motif" evidence="4">
    <location>
        <begin position="40"/>
        <end position="59"/>
    </location>
</feature>
<dbReference type="InterPro" id="IPR009057">
    <property type="entry name" value="Homeodomain-like_sf"/>
</dbReference>
<dbReference type="RefSeq" id="WP_188907567.1">
    <property type="nucleotide sequence ID" value="NZ_BMIQ01000002.1"/>
</dbReference>
<dbReference type="Proteomes" id="UP000644699">
    <property type="component" value="Unassembled WGS sequence"/>
</dbReference>
<keyword evidence="2 4" id="KW-0238">DNA-binding</keyword>
<dbReference type="PRINTS" id="PR00455">
    <property type="entry name" value="HTHTETR"/>
</dbReference>
<evidence type="ECO:0000256" key="4">
    <source>
        <dbReference type="PROSITE-ProRule" id="PRU00335"/>
    </source>
</evidence>
<feature type="domain" description="HTH tetR-type" evidence="5">
    <location>
        <begin position="17"/>
        <end position="77"/>
    </location>
</feature>
<name>A0A916ZGQ6_9HYPH</name>
<dbReference type="InterPro" id="IPR036271">
    <property type="entry name" value="Tet_transcr_reg_TetR-rel_C_sf"/>
</dbReference>
<evidence type="ECO:0000256" key="2">
    <source>
        <dbReference type="ARBA" id="ARBA00023125"/>
    </source>
</evidence>
<dbReference type="EMBL" id="BMIQ01000002">
    <property type="protein sequence ID" value="GGD96818.1"/>
    <property type="molecule type" value="Genomic_DNA"/>
</dbReference>
<dbReference type="FunFam" id="1.10.10.60:FF:000141">
    <property type="entry name" value="TetR family transcriptional regulator"/>
    <property type="match status" value="1"/>
</dbReference>
<dbReference type="Gene3D" id="1.10.357.10">
    <property type="entry name" value="Tetracycline Repressor, domain 2"/>
    <property type="match status" value="1"/>
</dbReference>
<reference evidence="6" key="1">
    <citation type="journal article" date="2014" name="Int. J. Syst. Evol. Microbiol.">
        <title>Complete genome sequence of Corynebacterium casei LMG S-19264T (=DSM 44701T), isolated from a smear-ripened cheese.</title>
        <authorList>
            <consortium name="US DOE Joint Genome Institute (JGI-PGF)"/>
            <person name="Walter F."/>
            <person name="Albersmeier A."/>
            <person name="Kalinowski J."/>
            <person name="Ruckert C."/>
        </authorList>
    </citation>
    <scope>NUCLEOTIDE SEQUENCE</scope>
    <source>
        <strain evidence="6">CGMCC 1.15367</strain>
    </source>
</reference>
<dbReference type="GO" id="GO:0000976">
    <property type="term" value="F:transcription cis-regulatory region binding"/>
    <property type="evidence" value="ECO:0007669"/>
    <property type="project" value="TreeGrafter"/>
</dbReference>
<dbReference type="SUPFAM" id="SSF46689">
    <property type="entry name" value="Homeodomain-like"/>
    <property type="match status" value="1"/>
</dbReference>
<accession>A0A916ZGQ6</accession>
<dbReference type="PANTHER" id="PTHR30055">
    <property type="entry name" value="HTH-TYPE TRANSCRIPTIONAL REGULATOR RUTR"/>
    <property type="match status" value="1"/>
</dbReference>
<keyword evidence="1" id="KW-0805">Transcription regulation</keyword>
<dbReference type="InterPro" id="IPR001647">
    <property type="entry name" value="HTH_TetR"/>
</dbReference>
<evidence type="ECO:0000256" key="3">
    <source>
        <dbReference type="ARBA" id="ARBA00023163"/>
    </source>
</evidence>
<dbReference type="PANTHER" id="PTHR30055:SF146">
    <property type="entry name" value="HTH-TYPE TRANSCRIPTIONAL DUAL REGULATOR CECR"/>
    <property type="match status" value="1"/>
</dbReference>
<gene>
    <name evidence="6" type="ORF">GCM10011390_14480</name>
</gene>
<dbReference type="Gene3D" id="1.10.10.60">
    <property type="entry name" value="Homeodomain-like"/>
    <property type="match status" value="1"/>
</dbReference>
<keyword evidence="3" id="KW-0804">Transcription</keyword>
<dbReference type="PROSITE" id="PS50977">
    <property type="entry name" value="HTH_TETR_2"/>
    <property type="match status" value="1"/>
</dbReference>
<evidence type="ECO:0000256" key="1">
    <source>
        <dbReference type="ARBA" id="ARBA00023015"/>
    </source>
</evidence>
<evidence type="ECO:0000313" key="6">
    <source>
        <dbReference type="EMBL" id="GGD96818.1"/>
    </source>
</evidence>
<reference evidence="6" key="2">
    <citation type="submission" date="2020-09" db="EMBL/GenBank/DDBJ databases">
        <authorList>
            <person name="Sun Q."/>
            <person name="Zhou Y."/>
        </authorList>
    </citation>
    <scope>NUCLEOTIDE SEQUENCE</scope>
    <source>
        <strain evidence="6">CGMCC 1.15367</strain>
    </source>
</reference>
<evidence type="ECO:0000313" key="7">
    <source>
        <dbReference type="Proteomes" id="UP000644699"/>
    </source>
</evidence>
<sequence length="214" mass="23454">MSQTLERGERTGAGENPVKRQQILAGAQKVFVTMGFDAASMDDVTRAAGVSKSTLYVYFRSKEELFTALIAEERERYFAEVSAIFTDPGHPAETLKIYGTRLATKLSSKEVIRAQRTVMSVVERMPELGASFYESGPKRTIGLLSAYLDSAVAAGTLRIEDTELAAKQFIELASAGMLRCRLFGYKTESPAEEEIERTVNGAVRLFMAGYGVPA</sequence>
<proteinExistence type="predicted"/>
<dbReference type="Pfam" id="PF00440">
    <property type="entry name" value="TetR_N"/>
    <property type="match status" value="1"/>
</dbReference>
<organism evidence="6 7">
    <name type="scientific">Aureimonas endophytica</name>
    <dbReference type="NCBI Taxonomy" id="2027858"/>
    <lineage>
        <taxon>Bacteria</taxon>
        <taxon>Pseudomonadati</taxon>
        <taxon>Pseudomonadota</taxon>
        <taxon>Alphaproteobacteria</taxon>
        <taxon>Hyphomicrobiales</taxon>
        <taxon>Aurantimonadaceae</taxon>
        <taxon>Aureimonas</taxon>
    </lineage>
</organism>
<protein>
    <submittedName>
        <fullName evidence="6">TetR family transcriptional regulator</fullName>
    </submittedName>
</protein>
<dbReference type="GO" id="GO:0003700">
    <property type="term" value="F:DNA-binding transcription factor activity"/>
    <property type="evidence" value="ECO:0007669"/>
    <property type="project" value="TreeGrafter"/>
</dbReference>
<dbReference type="Pfam" id="PF14246">
    <property type="entry name" value="TetR_C_7"/>
    <property type="match status" value="1"/>
</dbReference>
<dbReference type="InterPro" id="IPR050109">
    <property type="entry name" value="HTH-type_TetR-like_transc_reg"/>
</dbReference>
<dbReference type="AlphaFoldDB" id="A0A916ZGQ6"/>
<comment type="caution">
    <text evidence="6">The sequence shown here is derived from an EMBL/GenBank/DDBJ whole genome shotgun (WGS) entry which is preliminary data.</text>
</comment>